<keyword evidence="5" id="KW-0472">Membrane</keyword>
<evidence type="ECO:0000256" key="4">
    <source>
        <dbReference type="SAM" id="MobiDB-lite"/>
    </source>
</evidence>
<gene>
    <name evidence="6" type="ORF">BLNAU_13415</name>
</gene>
<reference evidence="6 7" key="1">
    <citation type="journal article" date="2022" name="bioRxiv">
        <title>Genomics of Preaxostyla Flagellates Illuminates Evolutionary Transitions and the Path Towards Mitochondrial Loss.</title>
        <authorList>
            <person name="Novak L.V.F."/>
            <person name="Treitli S.C."/>
            <person name="Pyrih J."/>
            <person name="Halakuc P."/>
            <person name="Pipaliya S.V."/>
            <person name="Vacek V."/>
            <person name="Brzon O."/>
            <person name="Soukal P."/>
            <person name="Eme L."/>
            <person name="Dacks J.B."/>
            <person name="Karnkowska A."/>
            <person name="Elias M."/>
            <person name="Hampl V."/>
        </authorList>
    </citation>
    <scope>NUCLEOTIDE SEQUENCE [LARGE SCALE GENOMIC DNA]</scope>
    <source>
        <strain evidence="6">NAU3</strain>
        <tissue evidence="6">Gut</tissue>
    </source>
</reference>
<feature type="transmembrane region" description="Helical" evidence="5">
    <location>
        <begin position="263"/>
        <end position="287"/>
    </location>
</feature>
<dbReference type="InterPro" id="IPR012827">
    <property type="entry name" value="Hemerythrin_metal-bd"/>
</dbReference>
<sequence length="469" mass="53287">MDTDINNLIDMHKNLPSPLSRGIVLSILINLLLGLALVATLGVVVTVLVNQYKTTNINITLSGMRTSVLALVEFLNLRIVFDYANLTPTDPNITFPRSTNPVFKGFEHLSHNKTFLYTLLDGASNYFQQIHSLTHFGESQYAHTDDDYYDVIHVSRLSTEENEKNLLQESECLAEESEKHNCLVANRIFNVDFPVAGLSSLISQLRFYVWVMEIDNFQTYTDLHPVPRYIGSACRYDLRSGLNQLTNDILAQAQKAVSVSQTVIGIVTIVACIMLFILLFVTGLTWLNLLMTNNEESEKLLELLPVSSDEKEIDLLPSMLTSYPPIDQGRAKIVEAATTVLENLSKHEKMDTLIPNLDYLMITTHQVFSEEEAEMDKRNYEHLEEHSREHLLIRQRLTRIVDEIKQNKIAATRIAKRNLVRLYDKHFIDDDVLFGNTIPAEEKKAMMNDAEYAGEEEHDVGELGEPGQE</sequence>
<dbReference type="EMBL" id="JARBJD010000115">
    <property type="protein sequence ID" value="KAK2951676.1"/>
    <property type="molecule type" value="Genomic_DNA"/>
</dbReference>
<comment type="similarity">
    <text evidence="1">Belongs to the hemerythrin family.</text>
</comment>
<dbReference type="Proteomes" id="UP001281761">
    <property type="component" value="Unassembled WGS sequence"/>
</dbReference>
<evidence type="ECO:0000256" key="2">
    <source>
        <dbReference type="ARBA" id="ARBA00022723"/>
    </source>
</evidence>
<evidence type="ECO:0000256" key="5">
    <source>
        <dbReference type="SAM" id="Phobius"/>
    </source>
</evidence>
<dbReference type="CDD" id="cd12107">
    <property type="entry name" value="Hemerythrin"/>
    <property type="match status" value="1"/>
</dbReference>
<evidence type="ECO:0000256" key="3">
    <source>
        <dbReference type="ARBA" id="ARBA00023004"/>
    </source>
</evidence>
<evidence type="ECO:0000313" key="6">
    <source>
        <dbReference type="EMBL" id="KAK2951676.1"/>
    </source>
</evidence>
<accession>A0ABQ9XI20</accession>
<comment type="caution">
    <text evidence="6">The sequence shown here is derived from an EMBL/GenBank/DDBJ whole genome shotgun (WGS) entry which is preliminary data.</text>
</comment>
<dbReference type="SUPFAM" id="SSF47188">
    <property type="entry name" value="Hemerythrin-like"/>
    <property type="match status" value="1"/>
</dbReference>
<feature type="region of interest" description="Disordered" evidence="4">
    <location>
        <begin position="450"/>
        <end position="469"/>
    </location>
</feature>
<keyword evidence="5" id="KW-0812">Transmembrane</keyword>
<keyword evidence="5" id="KW-1133">Transmembrane helix</keyword>
<evidence type="ECO:0000313" key="7">
    <source>
        <dbReference type="Proteomes" id="UP001281761"/>
    </source>
</evidence>
<protein>
    <submittedName>
        <fullName evidence="6">Uncharacterized protein</fullName>
    </submittedName>
</protein>
<evidence type="ECO:0000256" key="1">
    <source>
        <dbReference type="ARBA" id="ARBA00010587"/>
    </source>
</evidence>
<keyword evidence="2" id="KW-0479">Metal-binding</keyword>
<dbReference type="InterPro" id="IPR035938">
    <property type="entry name" value="Hemerythrin-like_sf"/>
</dbReference>
<keyword evidence="7" id="KW-1185">Reference proteome</keyword>
<feature type="transmembrane region" description="Helical" evidence="5">
    <location>
        <begin position="23"/>
        <end position="49"/>
    </location>
</feature>
<dbReference type="Gene3D" id="1.20.120.50">
    <property type="entry name" value="Hemerythrin-like"/>
    <property type="match status" value="1"/>
</dbReference>
<name>A0ABQ9XI20_9EUKA</name>
<keyword evidence="3" id="KW-0408">Iron</keyword>
<proteinExistence type="inferred from homology"/>
<organism evidence="6 7">
    <name type="scientific">Blattamonas nauphoetae</name>
    <dbReference type="NCBI Taxonomy" id="2049346"/>
    <lineage>
        <taxon>Eukaryota</taxon>
        <taxon>Metamonada</taxon>
        <taxon>Preaxostyla</taxon>
        <taxon>Oxymonadida</taxon>
        <taxon>Blattamonas</taxon>
    </lineage>
</organism>